<gene>
    <name evidence="1" type="ORF">BB934_03985</name>
</gene>
<accession>A0A1B2EBW1</accession>
<sequence length="340" mass="39224">MAEIPDNYKRITEDRVDAILQRHLSSPTTLAHWFFGRAFPKCTLLSIESVSLHQYRDHSVASGDPLAFGETDVEVIATVRFRDRGEVRVGLLLEDKVDAPQADNQGPRYQARARYRREIGSWQEFKCILVAPQYYLNNAYPLNDFRDGGWDAIITFEEIAGALQRDGGSSEDARTLFEAAERENAWNKPEPTAVQFWKDLTVFQRFFHPDVPIFANPQQGARINVWPAFYENQLRNNKREIRRKYVQIAHSGSTHVSLFIKNVRYSDFVPVVSTIIEPEMRIGYEGKSWQGIQVRVPPVDPLLGVERQIEHLDKVFGAARRLYEFFIKNEPALLAIPRFK</sequence>
<dbReference type="KEGG" id="moc:BB934_03985"/>
<dbReference type="AlphaFoldDB" id="A0A1B2EBW1"/>
<name>A0A1B2EBW1_9HYPH</name>
<organism evidence="1">
    <name type="scientific">Microvirga ossetica</name>
    <dbReference type="NCBI Taxonomy" id="1882682"/>
    <lineage>
        <taxon>Bacteria</taxon>
        <taxon>Pseudomonadati</taxon>
        <taxon>Pseudomonadota</taxon>
        <taxon>Alphaproteobacteria</taxon>
        <taxon>Hyphomicrobiales</taxon>
        <taxon>Methylobacteriaceae</taxon>
        <taxon>Microvirga</taxon>
    </lineage>
</organism>
<protein>
    <submittedName>
        <fullName evidence="1">Uncharacterized protein</fullName>
    </submittedName>
</protein>
<evidence type="ECO:0000313" key="1">
    <source>
        <dbReference type="EMBL" id="ANY77486.1"/>
    </source>
</evidence>
<proteinExistence type="predicted"/>
<dbReference type="OrthoDB" id="5876753at2"/>
<reference evidence="1" key="1">
    <citation type="submission" date="2016-07" db="EMBL/GenBank/DDBJ databases">
        <title>Microvirga ossetica sp. nov. a new species of rhizobia isolated from root nodules of the legume species Vicia alpestris Steven originated from North Ossetia region in the Caucasus.</title>
        <authorList>
            <person name="Safronova V.I."/>
            <person name="Kuznetsova I.G."/>
            <person name="Sazanova A.L."/>
            <person name="Belimov A."/>
            <person name="Andronov E."/>
            <person name="Osledkin Y.S."/>
            <person name="Onishchuk O.P."/>
            <person name="Kurchak O.N."/>
            <person name="Shaposhnikov A.I."/>
            <person name="Willems A."/>
            <person name="Tikhonovich I.A."/>
        </authorList>
    </citation>
    <scope>NUCLEOTIDE SEQUENCE [LARGE SCALE GENOMIC DNA]</scope>
    <source>
        <strain evidence="1">V5/3M</strain>
    </source>
</reference>
<dbReference type="RefSeq" id="WP_099508474.1">
    <property type="nucleotide sequence ID" value="NZ_CP016616.1"/>
</dbReference>
<dbReference type="EMBL" id="CP016616">
    <property type="protein sequence ID" value="ANY77486.1"/>
    <property type="molecule type" value="Genomic_DNA"/>
</dbReference>